<dbReference type="OrthoDB" id="3175972at2"/>
<accession>A0A413RI09</accession>
<dbReference type="GO" id="GO:0015171">
    <property type="term" value="F:amino acid transmembrane transporter activity"/>
    <property type="evidence" value="ECO:0007669"/>
    <property type="project" value="TreeGrafter"/>
</dbReference>
<keyword evidence="5 6" id="KW-0472">Membrane</keyword>
<feature type="transmembrane region" description="Helical" evidence="6">
    <location>
        <begin position="155"/>
        <end position="179"/>
    </location>
</feature>
<dbReference type="Pfam" id="PF01810">
    <property type="entry name" value="LysE"/>
    <property type="match status" value="1"/>
</dbReference>
<dbReference type="PANTHER" id="PTHR30086:SF20">
    <property type="entry name" value="ARGININE EXPORTER PROTEIN ARGO-RELATED"/>
    <property type="match status" value="1"/>
</dbReference>
<feature type="transmembrane region" description="Helical" evidence="6">
    <location>
        <begin position="6"/>
        <end position="29"/>
    </location>
</feature>
<evidence type="ECO:0000256" key="3">
    <source>
        <dbReference type="ARBA" id="ARBA00022692"/>
    </source>
</evidence>
<reference evidence="7 8" key="1">
    <citation type="submission" date="2018-08" db="EMBL/GenBank/DDBJ databases">
        <title>Cellulomonas rhizosphaerae sp. nov., a novel actinomycete isolated from soil.</title>
        <authorList>
            <person name="Tian Y."/>
        </authorList>
    </citation>
    <scope>NUCLEOTIDE SEQUENCE [LARGE SCALE GENOMIC DNA]</scope>
    <source>
        <strain evidence="7 8">NEAU-TCZ24</strain>
    </source>
</reference>
<dbReference type="InterPro" id="IPR001123">
    <property type="entry name" value="LeuE-type"/>
</dbReference>
<dbReference type="RefSeq" id="WP_118768387.1">
    <property type="nucleotide sequence ID" value="NZ_QWKP01000219.1"/>
</dbReference>
<evidence type="ECO:0000256" key="1">
    <source>
        <dbReference type="ARBA" id="ARBA00004651"/>
    </source>
</evidence>
<evidence type="ECO:0000256" key="2">
    <source>
        <dbReference type="ARBA" id="ARBA00022475"/>
    </source>
</evidence>
<comment type="subcellular location">
    <subcellularLocation>
        <location evidence="1">Cell membrane</location>
        <topology evidence="1">Multi-pass membrane protein</topology>
    </subcellularLocation>
</comment>
<evidence type="ECO:0000256" key="6">
    <source>
        <dbReference type="SAM" id="Phobius"/>
    </source>
</evidence>
<dbReference type="GO" id="GO:0005886">
    <property type="term" value="C:plasma membrane"/>
    <property type="evidence" value="ECO:0007669"/>
    <property type="project" value="UniProtKB-SubCell"/>
</dbReference>
<organism evidence="7 8">
    <name type="scientific">Cellulomonas rhizosphaerae</name>
    <dbReference type="NCBI Taxonomy" id="2293719"/>
    <lineage>
        <taxon>Bacteria</taxon>
        <taxon>Bacillati</taxon>
        <taxon>Actinomycetota</taxon>
        <taxon>Actinomycetes</taxon>
        <taxon>Micrococcales</taxon>
        <taxon>Cellulomonadaceae</taxon>
        <taxon>Cellulomonas</taxon>
    </lineage>
</organism>
<keyword evidence="3 6" id="KW-0812">Transmembrane</keyword>
<keyword evidence="4 6" id="KW-1133">Transmembrane helix</keyword>
<sequence>MTVPHALASFALVAALMTIVPGLDTAYVLRTAISRRRGHAHAAALGITAGCLAWGVAAAVGASALLTASEVAFRALTLAGAAYLVLLGAQMIRASLRPHPEVALDGEPPTGSSAWRTFAAGLGTNLLSPKIGVFYLATIPLFIPDGVPPPAMGVALAVVHNVIGIAWFTLIVVATGWAGSWLRRPRIARVTDRVTGGALVLVGVRLAAGAR</sequence>
<dbReference type="Proteomes" id="UP000283374">
    <property type="component" value="Unassembled WGS sequence"/>
</dbReference>
<feature type="transmembrane region" description="Helical" evidence="6">
    <location>
        <begin position="71"/>
        <end position="89"/>
    </location>
</feature>
<keyword evidence="8" id="KW-1185">Reference proteome</keyword>
<dbReference type="PANTHER" id="PTHR30086">
    <property type="entry name" value="ARGININE EXPORTER PROTEIN ARGO"/>
    <property type="match status" value="1"/>
</dbReference>
<proteinExistence type="predicted"/>
<protein>
    <submittedName>
        <fullName evidence="7">LysE family translocator</fullName>
    </submittedName>
</protein>
<gene>
    <name evidence="7" type="ORF">D1825_15860</name>
</gene>
<dbReference type="EMBL" id="QWKP01000219">
    <property type="protein sequence ID" value="RHA37897.1"/>
    <property type="molecule type" value="Genomic_DNA"/>
</dbReference>
<feature type="transmembrane region" description="Helical" evidence="6">
    <location>
        <begin position="126"/>
        <end position="143"/>
    </location>
</feature>
<comment type="caution">
    <text evidence="7">The sequence shown here is derived from an EMBL/GenBank/DDBJ whole genome shotgun (WGS) entry which is preliminary data.</text>
</comment>
<dbReference type="AlphaFoldDB" id="A0A413RI09"/>
<evidence type="ECO:0000313" key="7">
    <source>
        <dbReference type="EMBL" id="RHA37897.1"/>
    </source>
</evidence>
<dbReference type="PIRSF" id="PIRSF006324">
    <property type="entry name" value="LeuE"/>
    <property type="match status" value="1"/>
</dbReference>
<name>A0A413RI09_9CELL</name>
<evidence type="ECO:0000256" key="5">
    <source>
        <dbReference type="ARBA" id="ARBA00023136"/>
    </source>
</evidence>
<keyword evidence="2" id="KW-1003">Cell membrane</keyword>
<evidence type="ECO:0000313" key="8">
    <source>
        <dbReference type="Proteomes" id="UP000283374"/>
    </source>
</evidence>
<feature type="transmembrane region" description="Helical" evidence="6">
    <location>
        <begin position="41"/>
        <end position="65"/>
    </location>
</feature>
<evidence type="ECO:0000256" key="4">
    <source>
        <dbReference type="ARBA" id="ARBA00022989"/>
    </source>
</evidence>